<evidence type="ECO:0000313" key="2">
    <source>
        <dbReference type="EMBL" id="BAJ64176.1"/>
    </source>
</evidence>
<evidence type="ECO:0000313" key="3">
    <source>
        <dbReference type="Proteomes" id="UP000008922"/>
    </source>
</evidence>
<dbReference type="HOGENOM" id="CLU_2230870_0_0_0"/>
<dbReference type="KEGG" id="atm:ANT_21500"/>
<accession>E8MXU5</accession>
<dbReference type="Proteomes" id="UP000008922">
    <property type="component" value="Chromosome"/>
</dbReference>
<sequence length="106" mass="11452">MNIKPVMIFLLLAGVLLVGLLAVELSGAGRGVDPQVVSLKTQPATATRTPGWWSSVATWTPGPTADPTREVTETVEERSTPTPLLDIPPVRTVEMPTPQPTWTRRP</sequence>
<keyword evidence="3" id="KW-1185">Reference proteome</keyword>
<organism evidence="2 3">
    <name type="scientific">Anaerolinea thermophila (strain DSM 14523 / JCM 11388 / NBRC 100420 / UNI-1)</name>
    <dbReference type="NCBI Taxonomy" id="926569"/>
    <lineage>
        <taxon>Bacteria</taxon>
        <taxon>Bacillati</taxon>
        <taxon>Chloroflexota</taxon>
        <taxon>Anaerolineae</taxon>
        <taxon>Anaerolineales</taxon>
        <taxon>Anaerolineaceae</taxon>
        <taxon>Anaerolinea</taxon>
    </lineage>
</organism>
<protein>
    <submittedName>
        <fullName evidence="2">Uncharacterized protein</fullName>
    </submittedName>
</protein>
<evidence type="ECO:0000256" key="1">
    <source>
        <dbReference type="SAM" id="MobiDB-lite"/>
    </source>
</evidence>
<dbReference type="AlphaFoldDB" id="E8MXU5"/>
<dbReference type="InParanoid" id="E8MXU5"/>
<feature type="compositionally biased region" description="Basic and acidic residues" evidence="1">
    <location>
        <begin position="67"/>
        <end position="79"/>
    </location>
</feature>
<name>E8MXU5_ANATU</name>
<gene>
    <name evidence="2" type="ordered locus">ANT_21500</name>
</gene>
<feature type="region of interest" description="Disordered" evidence="1">
    <location>
        <begin position="40"/>
        <end position="106"/>
    </location>
</feature>
<reference evidence="2 3" key="1">
    <citation type="submission" date="2010-12" db="EMBL/GenBank/DDBJ databases">
        <title>Whole genome sequence of Anaerolinea thermophila UNI-1.</title>
        <authorList>
            <person name="Narita-Yamada S."/>
            <person name="Kishi E."/>
            <person name="Watanabe Y."/>
            <person name="Takasaki K."/>
            <person name="Ankai A."/>
            <person name="Oguchi A."/>
            <person name="Fukui S."/>
            <person name="Takahashi M."/>
            <person name="Yashiro I."/>
            <person name="Hosoyama A."/>
            <person name="Sekiguchi Y."/>
            <person name="Hanada S."/>
            <person name="Fujita N."/>
        </authorList>
    </citation>
    <scope>NUCLEOTIDE SEQUENCE [LARGE SCALE GENOMIC DNA]</scope>
    <source>
        <strain evidence="3">DSM 14523 / JCM 11388 / NBRC 100420 / UNI-1</strain>
    </source>
</reference>
<dbReference type="STRING" id="926569.ANT_21500"/>
<dbReference type="EMBL" id="AP012029">
    <property type="protein sequence ID" value="BAJ64176.1"/>
    <property type="molecule type" value="Genomic_DNA"/>
</dbReference>
<proteinExistence type="predicted"/>